<dbReference type="GO" id="GO:0007157">
    <property type="term" value="P:heterophilic cell-cell adhesion via plasma membrane cell adhesion molecules"/>
    <property type="evidence" value="ECO:0007669"/>
    <property type="project" value="TreeGrafter"/>
</dbReference>
<evidence type="ECO:0000256" key="3">
    <source>
        <dbReference type="ARBA" id="ARBA00023180"/>
    </source>
</evidence>
<name>A0A9W3EDV3_CAMBA</name>
<dbReference type="SMART" id="SM00408">
    <property type="entry name" value="IGc2"/>
    <property type="match status" value="4"/>
</dbReference>
<dbReference type="Gene3D" id="2.60.40.10">
    <property type="entry name" value="Immunoglobulins"/>
    <property type="match status" value="4"/>
</dbReference>
<dbReference type="SMART" id="SM00409">
    <property type="entry name" value="IG"/>
    <property type="match status" value="4"/>
</dbReference>
<evidence type="ECO:0000256" key="6">
    <source>
        <dbReference type="SAM" id="MobiDB-lite"/>
    </source>
</evidence>
<evidence type="ECO:0000256" key="5">
    <source>
        <dbReference type="ARBA" id="ARBA00038222"/>
    </source>
</evidence>
<dbReference type="Pfam" id="PF13927">
    <property type="entry name" value="Ig_3"/>
    <property type="match status" value="4"/>
</dbReference>
<comment type="similarity">
    <text evidence="5">Belongs to the immunoglobulin superfamily. CEA family.</text>
</comment>
<feature type="signal peptide" evidence="8">
    <location>
        <begin position="1"/>
        <end position="30"/>
    </location>
</feature>
<keyword evidence="4" id="KW-0393">Immunoglobulin domain</keyword>
<dbReference type="CDD" id="cd00096">
    <property type="entry name" value="Ig"/>
    <property type="match status" value="1"/>
</dbReference>
<evidence type="ECO:0000256" key="2">
    <source>
        <dbReference type="ARBA" id="ARBA00023157"/>
    </source>
</evidence>
<keyword evidence="3" id="KW-0325">Glycoprotein</keyword>
<dbReference type="GO" id="GO:0009986">
    <property type="term" value="C:cell surface"/>
    <property type="evidence" value="ECO:0007669"/>
    <property type="project" value="TreeGrafter"/>
</dbReference>
<keyword evidence="1 8" id="KW-0732">Signal</keyword>
<feature type="transmembrane region" description="Helical" evidence="7">
    <location>
        <begin position="453"/>
        <end position="477"/>
    </location>
</feature>
<keyword evidence="7" id="KW-0812">Transmembrane</keyword>
<feature type="domain" description="Ig-like" evidence="9">
    <location>
        <begin position="50"/>
        <end position="159"/>
    </location>
</feature>
<sequence>MGSTDLQQPHWAGILLSASLLTVWSLPAAAQLSRGASLLKTIQSEKDVVPSVFETPLITPRMRSRSKPLAKPTISVSQGTAIEQREMVTFYCDTKDVNITIHWVSNSLPLVFHERTWLSTDRKNLTILTVQREDAGTYQCEVWGVLQAQSSDPTFLAVSYGPDPVKIKLKSGVANREAVEVIEGSNATFSVETQSHPRPTYLWFLPNDSLPIGSLFHTTSTLTIHAMSREHEGTYRCLVSNSATNLSRMGVLNVRVLERLTKPCITPSNLSPVENTSLVALTCQTTHKQVGAQWFLGGQLLQPSEHLVLSADNRTLTIHSLWRDDAGPYECEIWNWGCRARSDPLWLNISYGPDRVDITRGSASQVVNIIKAELNSSLTLQCQADSQPDAEFHWTSAHSTTVCTGEQLIIEALTWEHHGIYNCIAFNSLTHLARSTSVLIRVIGPQSSLSAGAIAGIAIGILAVIALVTGLGCFLYIRNATGSSREAAEDSIHEAVTTISEKDQPAEPGCSWPIYANVPDSQGEVQLKKILPLDPPEQFYEKESPSAMPERYSDGPRKPSPKLALHPLVPALPRENTESNYEVLVNPEHNIYCQMNSST</sequence>
<feature type="region of interest" description="Disordered" evidence="6">
    <location>
        <begin position="538"/>
        <end position="563"/>
    </location>
</feature>
<feature type="domain" description="Ig-like" evidence="9">
    <location>
        <begin position="353"/>
        <end position="439"/>
    </location>
</feature>
<accession>A0A9W3EDV3</accession>
<evidence type="ECO:0000256" key="1">
    <source>
        <dbReference type="ARBA" id="ARBA00022729"/>
    </source>
</evidence>
<dbReference type="InterPro" id="IPR036179">
    <property type="entry name" value="Ig-like_dom_sf"/>
</dbReference>
<gene>
    <name evidence="10" type="primary">CEACAM20</name>
</gene>
<dbReference type="InterPro" id="IPR003599">
    <property type="entry name" value="Ig_sub"/>
</dbReference>
<dbReference type="InterPro" id="IPR052598">
    <property type="entry name" value="IgSF_CEA-related"/>
</dbReference>
<organism evidence="10">
    <name type="scientific">Camelus bactrianus</name>
    <name type="common">Bactrian camel</name>
    <dbReference type="NCBI Taxonomy" id="9837"/>
    <lineage>
        <taxon>Eukaryota</taxon>
        <taxon>Metazoa</taxon>
        <taxon>Chordata</taxon>
        <taxon>Craniata</taxon>
        <taxon>Vertebrata</taxon>
        <taxon>Euteleostomi</taxon>
        <taxon>Mammalia</taxon>
        <taxon>Eutheria</taxon>
        <taxon>Laurasiatheria</taxon>
        <taxon>Artiodactyla</taxon>
        <taxon>Tylopoda</taxon>
        <taxon>Camelidae</taxon>
        <taxon>Camelus</taxon>
    </lineage>
</organism>
<dbReference type="KEGG" id="cbai:105062495"/>
<dbReference type="CTD" id="125931"/>
<proteinExistence type="inferred from homology"/>
<dbReference type="InterPro" id="IPR003598">
    <property type="entry name" value="Ig_sub2"/>
</dbReference>
<evidence type="ECO:0000256" key="4">
    <source>
        <dbReference type="ARBA" id="ARBA00023319"/>
    </source>
</evidence>
<dbReference type="AlphaFoldDB" id="A0A9W3EDV3"/>
<dbReference type="InterPro" id="IPR007110">
    <property type="entry name" value="Ig-like_dom"/>
</dbReference>
<dbReference type="InterPro" id="IPR013783">
    <property type="entry name" value="Ig-like_fold"/>
</dbReference>
<dbReference type="FunFam" id="2.60.40.10:FF:000244">
    <property type="entry name" value="carcinoembryonic antigen-related cell adhesion molecule 16"/>
    <property type="match status" value="2"/>
</dbReference>
<dbReference type="PANTHER" id="PTHR44337">
    <property type="entry name" value="CARCINOEMBRYONIC ANTIGEN-RELATED CELL ADHESION MOLECULE 8"/>
    <property type="match status" value="1"/>
</dbReference>
<dbReference type="OrthoDB" id="6159398at2759"/>
<reference evidence="10" key="1">
    <citation type="submission" date="2025-08" db="UniProtKB">
        <authorList>
            <consortium name="RefSeq"/>
        </authorList>
    </citation>
    <scope>IDENTIFICATION</scope>
    <source>
        <tissue evidence="10">Blood</tissue>
    </source>
</reference>
<evidence type="ECO:0000259" key="9">
    <source>
        <dbReference type="PROSITE" id="PS50835"/>
    </source>
</evidence>
<evidence type="ECO:0000256" key="8">
    <source>
        <dbReference type="SAM" id="SignalP"/>
    </source>
</evidence>
<keyword evidence="7" id="KW-0472">Membrane</keyword>
<dbReference type="PANTHER" id="PTHR44337:SF20">
    <property type="entry name" value="CARCINOEMBRYONIC ANTIGEN-RELATED CELL ADHESION MOLECULE 5-RELATED"/>
    <property type="match status" value="1"/>
</dbReference>
<protein>
    <submittedName>
        <fullName evidence="10">Carcinoembryonic antigen-related cell adhesion molecule 20 isoform X2</fullName>
    </submittedName>
</protein>
<keyword evidence="7" id="KW-1133">Transmembrane helix</keyword>
<evidence type="ECO:0000256" key="7">
    <source>
        <dbReference type="SAM" id="Phobius"/>
    </source>
</evidence>
<keyword evidence="2" id="KW-1015">Disulfide bond</keyword>
<feature type="domain" description="Ig-like" evidence="9">
    <location>
        <begin position="263"/>
        <end position="350"/>
    </location>
</feature>
<evidence type="ECO:0000313" key="10">
    <source>
        <dbReference type="RefSeq" id="XP_010945086.1"/>
    </source>
</evidence>
<dbReference type="RefSeq" id="XP_010945086.1">
    <property type="nucleotide sequence ID" value="XM_010946784.2"/>
</dbReference>
<feature type="domain" description="Ig-like" evidence="9">
    <location>
        <begin position="162"/>
        <end position="247"/>
    </location>
</feature>
<dbReference type="PROSITE" id="PS50835">
    <property type="entry name" value="IG_LIKE"/>
    <property type="match status" value="4"/>
</dbReference>
<dbReference type="SUPFAM" id="SSF48726">
    <property type="entry name" value="Immunoglobulin"/>
    <property type="match status" value="4"/>
</dbReference>
<feature type="chain" id="PRO_5040866756" evidence="8">
    <location>
        <begin position="31"/>
        <end position="599"/>
    </location>
</feature>